<dbReference type="RefSeq" id="WP_221006923.1">
    <property type="nucleotide sequence ID" value="NZ_CP081150.1"/>
</dbReference>
<gene>
    <name evidence="6" type="ORF">K4H28_02950</name>
</gene>
<dbReference type="SUPFAM" id="SSF55874">
    <property type="entry name" value="ATPase domain of HSP90 chaperone/DNA topoisomerase II/histidine kinase"/>
    <property type="match status" value="1"/>
</dbReference>
<keyword evidence="4" id="KW-0802">TPR repeat</keyword>
<dbReference type="Gene3D" id="1.10.287.130">
    <property type="match status" value="1"/>
</dbReference>
<dbReference type="Pfam" id="PF02518">
    <property type="entry name" value="HATPase_c"/>
    <property type="match status" value="1"/>
</dbReference>
<dbReference type="CDD" id="cd00082">
    <property type="entry name" value="HisKA"/>
    <property type="match status" value="1"/>
</dbReference>
<evidence type="ECO:0000259" key="5">
    <source>
        <dbReference type="PROSITE" id="PS50109"/>
    </source>
</evidence>
<comment type="catalytic activity">
    <reaction evidence="1">
        <text>ATP + protein L-histidine = ADP + protein N-phospho-L-histidine.</text>
        <dbReference type="EC" id="2.7.13.3"/>
    </reaction>
</comment>
<dbReference type="InterPro" id="IPR003018">
    <property type="entry name" value="GAF"/>
</dbReference>
<protein>
    <recommendedName>
        <fullName evidence="2">histidine kinase</fullName>
        <ecNumber evidence="2">2.7.13.3</ecNumber>
    </recommendedName>
</protein>
<dbReference type="SUPFAM" id="SSF48452">
    <property type="entry name" value="TPR-like"/>
    <property type="match status" value="2"/>
</dbReference>
<dbReference type="Gene3D" id="1.25.40.10">
    <property type="entry name" value="Tetratricopeptide repeat domain"/>
    <property type="match status" value="1"/>
</dbReference>
<dbReference type="PROSITE" id="PS50005">
    <property type="entry name" value="TPR"/>
    <property type="match status" value="1"/>
</dbReference>
<dbReference type="PANTHER" id="PTHR43065:SF42">
    <property type="entry name" value="TWO-COMPONENT SENSOR PPRA"/>
    <property type="match status" value="1"/>
</dbReference>
<dbReference type="InterPro" id="IPR036097">
    <property type="entry name" value="HisK_dim/P_sf"/>
</dbReference>
<reference evidence="6 7" key="1">
    <citation type="submission" date="2021-08" db="EMBL/GenBank/DDBJ databases">
        <title>complete genome sequencing of Deefgea sp. D25.</title>
        <authorList>
            <person name="Bae J.-W."/>
            <person name="Gim D.-H."/>
        </authorList>
    </citation>
    <scope>NUCLEOTIDE SEQUENCE [LARGE SCALE GENOMIC DNA]</scope>
    <source>
        <strain evidence="6 7">D25</strain>
    </source>
</reference>
<proteinExistence type="predicted"/>
<dbReference type="SUPFAM" id="SSF55781">
    <property type="entry name" value="GAF domain-like"/>
    <property type="match status" value="1"/>
</dbReference>
<dbReference type="EC" id="2.7.13.3" evidence="2"/>
<feature type="domain" description="Histidine kinase" evidence="5">
    <location>
        <begin position="569"/>
        <end position="801"/>
    </location>
</feature>
<dbReference type="Proteomes" id="UP000825679">
    <property type="component" value="Chromosome"/>
</dbReference>
<evidence type="ECO:0000256" key="1">
    <source>
        <dbReference type="ARBA" id="ARBA00000085"/>
    </source>
</evidence>
<evidence type="ECO:0000256" key="3">
    <source>
        <dbReference type="ARBA" id="ARBA00022553"/>
    </source>
</evidence>
<dbReference type="InterPro" id="IPR004358">
    <property type="entry name" value="Sig_transdc_His_kin-like_C"/>
</dbReference>
<dbReference type="CDD" id="cd00075">
    <property type="entry name" value="HATPase"/>
    <property type="match status" value="1"/>
</dbReference>
<sequence>MPDLIESTSFSQEIARIERCWHHTPAQARAECEVLIQQAREQRDPLSQIYAAELYGKIMDHEGKALEARNLLYEAIQQAQAIHNFPLEARIHEQIARSHYSVGDYRTALQNWLRCIELSELADSEPTIWMLAKVGLGQIYDALGDPETAVIFHQAAAERSNEVNDPYLDAKIQINLGVNLQKCGRSTEATKALNRALTICLQHNYHDYTAESYFRLSEVAIQQGELDQAMSQLEQALLFARKVNYRWGEANIFNAMAEIYALRQDWLKAIETLHHGQDISIQNDFSHILMRQHIAAASYAERMFNLPLALAELKAGFEFQQKLNASSQPNQRKELEQQTGLRSSVSNMIIDLANHPAIEEGEFSNFPSIICQAASQILEVARVGFWQLDEQSQQLRCICLFDQASSSSQIEAPLRPTDMPIFFNWLSQHKSLIAHDALHHPDAWDLTEHYLHQHGVQSVLAFPIHSDFGRHIMMFEHIGEQRNWLPDDIQHASQVTDIASRALANHERHAFQNEIHVLNAKLLDTNDALEARVLERTQALAQSNQDLHQAMNKLVQSEKLAALGGLVAGIAHELNTPLGAALTCSTTLSAESKELSMHLQNNTLKKSILESFVATSISASQLIERNLHRASELVSDFKQVAVDTTSARRRTFDLFETVDDVVNMLHSQMRHTQHQLQINIPNGIMMDSFPGAFEQVIANLINNSLLHGFEHKKEGQMSLTVSPDGADKVTLIYEDNGCGIPSELQRRVFDPFYTTKLGQGGSGLGLYITYNLITGVLGGELNLESVAGQYTRFMIKLPLVAPQTSSEPSDASLPT</sequence>
<accession>A0ABX8Z7U7</accession>
<organism evidence="6 7">
    <name type="scientific">Deefgea tanakiae</name>
    <dbReference type="NCBI Taxonomy" id="2865840"/>
    <lineage>
        <taxon>Bacteria</taxon>
        <taxon>Pseudomonadati</taxon>
        <taxon>Pseudomonadota</taxon>
        <taxon>Betaproteobacteria</taxon>
        <taxon>Neisseriales</taxon>
        <taxon>Chitinibacteraceae</taxon>
        <taxon>Deefgea</taxon>
    </lineage>
</organism>
<dbReference type="InterPro" id="IPR036890">
    <property type="entry name" value="HATPase_C_sf"/>
</dbReference>
<keyword evidence="3" id="KW-0597">Phosphoprotein</keyword>
<dbReference type="EMBL" id="CP081150">
    <property type="protein sequence ID" value="QZA78392.1"/>
    <property type="molecule type" value="Genomic_DNA"/>
</dbReference>
<dbReference type="PROSITE" id="PS50109">
    <property type="entry name" value="HIS_KIN"/>
    <property type="match status" value="1"/>
</dbReference>
<dbReference type="InterPro" id="IPR003594">
    <property type="entry name" value="HATPase_dom"/>
</dbReference>
<dbReference type="PRINTS" id="PR00344">
    <property type="entry name" value="BCTRLSENSOR"/>
</dbReference>
<dbReference type="InterPro" id="IPR003661">
    <property type="entry name" value="HisK_dim/P_dom"/>
</dbReference>
<evidence type="ECO:0000313" key="7">
    <source>
        <dbReference type="Proteomes" id="UP000825679"/>
    </source>
</evidence>
<feature type="repeat" description="TPR" evidence="4">
    <location>
        <begin position="210"/>
        <end position="243"/>
    </location>
</feature>
<dbReference type="InterPro" id="IPR011990">
    <property type="entry name" value="TPR-like_helical_dom_sf"/>
</dbReference>
<evidence type="ECO:0000256" key="2">
    <source>
        <dbReference type="ARBA" id="ARBA00012438"/>
    </source>
</evidence>
<dbReference type="SMART" id="SM00065">
    <property type="entry name" value="GAF"/>
    <property type="match status" value="1"/>
</dbReference>
<dbReference type="PANTHER" id="PTHR43065">
    <property type="entry name" value="SENSOR HISTIDINE KINASE"/>
    <property type="match status" value="1"/>
</dbReference>
<dbReference type="Gene3D" id="3.30.450.40">
    <property type="match status" value="1"/>
</dbReference>
<evidence type="ECO:0000313" key="6">
    <source>
        <dbReference type="EMBL" id="QZA78392.1"/>
    </source>
</evidence>
<name>A0ABX8Z7U7_9NEIS</name>
<dbReference type="InterPro" id="IPR005467">
    <property type="entry name" value="His_kinase_dom"/>
</dbReference>
<keyword evidence="7" id="KW-1185">Reference proteome</keyword>
<dbReference type="SMART" id="SM00387">
    <property type="entry name" value="HATPase_c"/>
    <property type="match status" value="1"/>
</dbReference>
<dbReference type="SMART" id="SM00028">
    <property type="entry name" value="TPR"/>
    <property type="match status" value="5"/>
</dbReference>
<evidence type="ECO:0000256" key="4">
    <source>
        <dbReference type="PROSITE-ProRule" id="PRU00339"/>
    </source>
</evidence>
<dbReference type="InterPro" id="IPR029016">
    <property type="entry name" value="GAF-like_dom_sf"/>
</dbReference>
<dbReference type="SUPFAM" id="SSF47384">
    <property type="entry name" value="Homodimeric domain of signal transducing histidine kinase"/>
    <property type="match status" value="1"/>
</dbReference>
<dbReference type="InterPro" id="IPR019734">
    <property type="entry name" value="TPR_rpt"/>
</dbReference>
<dbReference type="Gene3D" id="3.30.565.10">
    <property type="entry name" value="Histidine kinase-like ATPase, C-terminal domain"/>
    <property type="match status" value="1"/>
</dbReference>
<dbReference type="Pfam" id="PF13424">
    <property type="entry name" value="TPR_12"/>
    <property type="match status" value="1"/>
</dbReference>
<dbReference type="Pfam" id="PF01590">
    <property type="entry name" value="GAF"/>
    <property type="match status" value="1"/>
</dbReference>